<name>H8WXX4_CANO9</name>
<keyword evidence="1" id="KW-0812">Transmembrane</keyword>
<keyword evidence="1" id="KW-0472">Membrane</keyword>
<dbReference type="OrthoDB" id="4024333at2759"/>
<dbReference type="Proteomes" id="UP000005018">
    <property type="component" value="Chromosome 1"/>
</dbReference>
<keyword evidence="3" id="KW-1185">Reference proteome</keyword>
<dbReference type="HOGENOM" id="CLU_1427798_0_0_1"/>
<reference evidence="2 3" key="1">
    <citation type="journal article" date="2012" name="PLoS ONE">
        <title>Sequence and analysis of the genome of the pathogenic yeast Candida orthopsilosis.</title>
        <authorList>
            <person name="Riccombeni A."/>
            <person name="Vidanes G."/>
            <person name="Proux-Wera E."/>
            <person name="Wolfe K.H."/>
            <person name="Butler G."/>
        </authorList>
    </citation>
    <scope>NUCLEOTIDE SEQUENCE [LARGE SCALE GENOMIC DNA]</scope>
    <source>
        <strain evidence="2 3">Co 90-125</strain>
    </source>
</reference>
<proteinExistence type="predicted"/>
<keyword evidence="1" id="KW-1133">Transmembrane helix</keyword>
<accession>H8WXX4</accession>
<organism evidence="2 3">
    <name type="scientific">Candida orthopsilosis (strain 90-125)</name>
    <name type="common">Yeast</name>
    <dbReference type="NCBI Taxonomy" id="1136231"/>
    <lineage>
        <taxon>Eukaryota</taxon>
        <taxon>Fungi</taxon>
        <taxon>Dikarya</taxon>
        <taxon>Ascomycota</taxon>
        <taxon>Saccharomycotina</taxon>
        <taxon>Pichiomycetes</taxon>
        <taxon>Debaryomycetaceae</taxon>
        <taxon>Candida/Lodderomyces clade</taxon>
        <taxon>Candida</taxon>
    </lineage>
</organism>
<feature type="transmembrane region" description="Helical" evidence="1">
    <location>
        <begin position="54"/>
        <end position="73"/>
    </location>
</feature>
<evidence type="ECO:0000256" key="1">
    <source>
        <dbReference type="SAM" id="Phobius"/>
    </source>
</evidence>
<gene>
    <name evidence="2" type="ORF">CORT_0A05330</name>
</gene>
<dbReference type="AlphaFoldDB" id="H8WXX4"/>
<evidence type="ECO:0000313" key="2">
    <source>
        <dbReference type="EMBL" id="CCG20921.1"/>
    </source>
</evidence>
<dbReference type="RefSeq" id="XP_003866361.1">
    <property type="nucleotide sequence ID" value="XM_003866313.1"/>
</dbReference>
<dbReference type="EMBL" id="HE681719">
    <property type="protein sequence ID" value="CCG20921.1"/>
    <property type="molecule type" value="Genomic_DNA"/>
</dbReference>
<dbReference type="KEGG" id="cot:CORT_0A05330"/>
<dbReference type="GeneID" id="14538010"/>
<protein>
    <submittedName>
        <fullName evidence="2">Uncharacterized protein</fullName>
    </submittedName>
</protein>
<evidence type="ECO:0000313" key="3">
    <source>
        <dbReference type="Proteomes" id="UP000005018"/>
    </source>
</evidence>
<sequence>MVLWLWTQSGKTTNCYYFPLVHYLINFTAFFFLLASVLITVSNKTYSRVVLKSLFIHLGNLPLGCILLLGQSIQTMRSLPPPRITRARRWKRIKRALKNLITKGYISDYGVFHRRSLYSRHFHSITTVHKSPILSRMKKRKTDLQVFQTANSGLRFAKHLSAFVARFSIPGLKEDLFGSRRGKIRLSLKV</sequence>
<feature type="transmembrane region" description="Helical" evidence="1">
    <location>
        <begin position="20"/>
        <end position="42"/>
    </location>
</feature>